<reference evidence="3 4" key="1">
    <citation type="submission" date="2022-04" db="EMBL/GenBank/DDBJ databases">
        <title>Hymenobacter sp. isolated from the air.</title>
        <authorList>
            <person name="Won M."/>
            <person name="Lee C.-M."/>
            <person name="Woen H.-Y."/>
            <person name="Kwon S.-W."/>
        </authorList>
    </citation>
    <scope>NUCLEOTIDE SEQUENCE [LARGE SCALE GENOMIC DNA]</scope>
    <source>
        <strain evidence="4">5116 S-27</strain>
    </source>
</reference>
<dbReference type="Proteomes" id="UP000831785">
    <property type="component" value="Chromosome"/>
</dbReference>
<evidence type="ECO:0000313" key="4">
    <source>
        <dbReference type="Proteomes" id="UP000831785"/>
    </source>
</evidence>
<keyword evidence="4" id="KW-1185">Reference proteome</keyword>
<keyword evidence="2" id="KW-0472">Membrane</keyword>
<feature type="transmembrane region" description="Helical" evidence="2">
    <location>
        <begin position="76"/>
        <end position="95"/>
    </location>
</feature>
<accession>A0ABY4F4C8</accession>
<evidence type="ECO:0000256" key="2">
    <source>
        <dbReference type="SAM" id="Phobius"/>
    </source>
</evidence>
<dbReference type="EMBL" id="CP095049">
    <property type="protein sequence ID" value="UOQ51504.1"/>
    <property type="molecule type" value="Genomic_DNA"/>
</dbReference>
<gene>
    <name evidence="3" type="ORF">MUN80_17260</name>
</gene>
<feature type="region of interest" description="Disordered" evidence="1">
    <location>
        <begin position="1"/>
        <end position="43"/>
    </location>
</feature>
<name>A0ABY4F4C8_9BACT</name>
<organism evidence="3 4">
    <name type="scientific">Hymenobacter cellulosivorans</name>
    <dbReference type="NCBI Taxonomy" id="2932249"/>
    <lineage>
        <taxon>Bacteria</taxon>
        <taxon>Pseudomonadati</taxon>
        <taxon>Bacteroidota</taxon>
        <taxon>Cytophagia</taxon>
        <taxon>Cytophagales</taxon>
        <taxon>Hymenobacteraceae</taxon>
        <taxon>Hymenobacter</taxon>
    </lineage>
</organism>
<keyword evidence="2" id="KW-0812">Transmembrane</keyword>
<sequence>MSAPQTPELPAGPTPAPSSFPPLPPPTPLVEPSSPPQPTLRSENGRLELNADSLTINGQRYSLLELEGVEVHPVRWLLWFMLGGLVLAGFTLAFLQNWLRTMPAMFGMALGALILAYGNRGANRLRLYRLGREAAYFSFSGDSEPWLKLAAEANRRIRQRHDEAAAAAAALLQAELDAAQASTDLTDSPIPF</sequence>
<keyword evidence="2" id="KW-1133">Transmembrane helix</keyword>
<feature type="transmembrane region" description="Helical" evidence="2">
    <location>
        <begin position="101"/>
        <end position="119"/>
    </location>
</feature>
<evidence type="ECO:0000256" key="1">
    <source>
        <dbReference type="SAM" id="MobiDB-lite"/>
    </source>
</evidence>
<evidence type="ECO:0008006" key="5">
    <source>
        <dbReference type="Google" id="ProtNLM"/>
    </source>
</evidence>
<feature type="compositionally biased region" description="Pro residues" evidence="1">
    <location>
        <begin position="10"/>
        <end position="38"/>
    </location>
</feature>
<protein>
    <recommendedName>
        <fullName evidence="5">PrgI family protein</fullName>
    </recommendedName>
</protein>
<dbReference type="RefSeq" id="WP_244714714.1">
    <property type="nucleotide sequence ID" value="NZ_CP095049.1"/>
</dbReference>
<evidence type="ECO:0000313" key="3">
    <source>
        <dbReference type="EMBL" id="UOQ51504.1"/>
    </source>
</evidence>
<proteinExistence type="predicted"/>